<dbReference type="EMBL" id="JAUSXV010000001">
    <property type="protein sequence ID" value="MDQ0647512.1"/>
    <property type="molecule type" value="Genomic_DNA"/>
</dbReference>
<evidence type="ECO:0000256" key="9">
    <source>
        <dbReference type="ARBA" id="ARBA00034808"/>
    </source>
</evidence>
<keyword evidence="5" id="KW-0067">ATP-binding</keyword>
<dbReference type="PROSITE" id="PS51192">
    <property type="entry name" value="HELICASE_ATP_BIND_1"/>
    <property type="match status" value="1"/>
</dbReference>
<dbReference type="SMART" id="SM00490">
    <property type="entry name" value="HELICc"/>
    <property type="match status" value="1"/>
</dbReference>
<comment type="catalytic activity">
    <reaction evidence="8">
        <text>Couples ATP hydrolysis with the unwinding of duplex DNA by translocating in the 3'-5' direction.</text>
        <dbReference type="EC" id="5.6.2.4"/>
    </reaction>
</comment>
<keyword evidence="2" id="KW-0547">Nucleotide-binding</keyword>
<evidence type="ECO:0000313" key="13">
    <source>
        <dbReference type="Proteomes" id="UP001244427"/>
    </source>
</evidence>
<evidence type="ECO:0000256" key="2">
    <source>
        <dbReference type="ARBA" id="ARBA00022741"/>
    </source>
</evidence>
<keyword evidence="7" id="KW-0413">Isomerase</keyword>
<dbReference type="GO" id="GO:0005524">
    <property type="term" value="F:ATP binding"/>
    <property type="evidence" value="ECO:0007669"/>
    <property type="project" value="UniProtKB-KW"/>
</dbReference>
<evidence type="ECO:0000256" key="1">
    <source>
        <dbReference type="ARBA" id="ARBA00005446"/>
    </source>
</evidence>
<dbReference type="GO" id="GO:0043138">
    <property type="term" value="F:3'-5' DNA helicase activity"/>
    <property type="evidence" value="ECO:0007669"/>
    <property type="project" value="UniProtKB-EC"/>
</dbReference>
<dbReference type="NCBIfam" id="TIGR00614">
    <property type="entry name" value="recQ_fam"/>
    <property type="match status" value="1"/>
</dbReference>
<feature type="domain" description="Helicase C-terminal" evidence="11">
    <location>
        <begin position="239"/>
        <end position="395"/>
    </location>
</feature>
<dbReference type="AlphaFoldDB" id="A0AAW8EW82"/>
<dbReference type="PROSITE" id="PS00690">
    <property type="entry name" value="DEAH_ATP_HELICASE"/>
    <property type="match status" value="1"/>
</dbReference>
<dbReference type="GO" id="GO:0030894">
    <property type="term" value="C:replisome"/>
    <property type="evidence" value="ECO:0007669"/>
    <property type="project" value="TreeGrafter"/>
</dbReference>
<dbReference type="PROSITE" id="PS51194">
    <property type="entry name" value="HELICASE_CTER"/>
    <property type="match status" value="1"/>
</dbReference>
<protein>
    <recommendedName>
        <fullName evidence="9">DNA 3'-5' helicase</fullName>
        <ecNumber evidence="9">5.6.2.4</ecNumber>
    </recommendedName>
</protein>
<evidence type="ECO:0000259" key="10">
    <source>
        <dbReference type="PROSITE" id="PS51192"/>
    </source>
</evidence>
<dbReference type="RefSeq" id="WP_307295457.1">
    <property type="nucleotide sequence ID" value="NZ_JAUSXV010000001.1"/>
</dbReference>
<dbReference type="InterPro" id="IPR014001">
    <property type="entry name" value="Helicase_ATP-bd"/>
</dbReference>
<evidence type="ECO:0000256" key="6">
    <source>
        <dbReference type="ARBA" id="ARBA00023125"/>
    </source>
</evidence>
<evidence type="ECO:0000259" key="11">
    <source>
        <dbReference type="PROSITE" id="PS51194"/>
    </source>
</evidence>
<dbReference type="SMART" id="SM00487">
    <property type="entry name" value="DEXDc"/>
    <property type="match status" value="1"/>
</dbReference>
<dbReference type="GO" id="GO:0016787">
    <property type="term" value="F:hydrolase activity"/>
    <property type="evidence" value="ECO:0007669"/>
    <property type="project" value="UniProtKB-KW"/>
</dbReference>
<dbReference type="GO" id="GO:0009378">
    <property type="term" value="F:four-way junction helicase activity"/>
    <property type="evidence" value="ECO:0007669"/>
    <property type="project" value="TreeGrafter"/>
</dbReference>
<dbReference type="GO" id="GO:0005737">
    <property type="term" value="C:cytoplasm"/>
    <property type="evidence" value="ECO:0007669"/>
    <property type="project" value="TreeGrafter"/>
</dbReference>
<dbReference type="GO" id="GO:0043590">
    <property type="term" value="C:bacterial nucleoid"/>
    <property type="evidence" value="ECO:0007669"/>
    <property type="project" value="TreeGrafter"/>
</dbReference>
<gene>
    <name evidence="12" type="ORF">QFZ53_001708</name>
</gene>
<dbReference type="EC" id="5.6.2.4" evidence="9"/>
<evidence type="ECO:0000256" key="8">
    <source>
        <dbReference type="ARBA" id="ARBA00034617"/>
    </source>
</evidence>
<dbReference type="SUPFAM" id="SSF52540">
    <property type="entry name" value="P-loop containing nucleoside triphosphate hydrolases"/>
    <property type="match status" value="1"/>
</dbReference>
<keyword evidence="6" id="KW-0238">DNA-binding</keyword>
<dbReference type="Gene3D" id="3.40.50.300">
    <property type="entry name" value="P-loop containing nucleotide triphosphate hydrolases"/>
    <property type="match status" value="2"/>
</dbReference>
<accession>A0AAW8EW82</accession>
<feature type="domain" description="Helicase ATP-binding" evidence="10">
    <location>
        <begin position="37"/>
        <end position="212"/>
    </location>
</feature>
<dbReference type="InterPro" id="IPR002464">
    <property type="entry name" value="DNA/RNA_helicase_DEAH_CS"/>
</dbReference>
<dbReference type="InterPro" id="IPR011545">
    <property type="entry name" value="DEAD/DEAH_box_helicase_dom"/>
</dbReference>
<dbReference type="GO" id="GO:0006310">
    <property type="term" value="P:DNA recombination"/>
    <property type="evidence" value="ECO:0007669"/>
    <property type="project" value="InterPro"/>
</dbReference>
<dbReference type="Proteomes" id="UP001244427">
    <property type="component" value="Unassembled WGS sequence"/>
</dbReference>
<dbReference type="InterPro" id="IPR029057">
    <property type="entry name" value="PRTase-like"/>
</dbReference>
<evidence type="ECO:0000313" key="12">
    <source>
        <dbReference type="EMBL" id="MDQ0647512.1"/>
    </source>
</evidence>
<evidence type="ECO:0000256" key="7">
    <source>
        <dbReference type="ARBA" id="ARBA00023235"/>
    </source>
</evidence>
<dbReference type="SUPFAM" id="SSF53271">
    <property type="entry name" value="PRTase-like"/>
    <property type="match status" value="1"/>
</dbReference>
<comment type="similarity">
    <text evidence="1">Belongs to the helicase family. RecQ subfamily.</text>
</comment>
<sequence length="701" mass="75737">MTSQLSSATRDAALSALRELVGRPDAVFHDGQYEAIEALVEQRRRALVVQRTGWGKSAVYFVATLLLRKQGSGPTVLVSPLLALMRDQIAAAERAGVRAVAINSTNAHEWSDVLAQLDRDEVDVLLVSPERLNNPSFREEQLPALVRRIGMLVVDEAHCISDWGHDFRPDYRRLRDLIGQMPADVPVLATTATANSRVVADVAEQLGAASDADVLTIRGPLARTSLRLGVLRLPDSASRLAWLLSHLDDLPGSGIIYTLTVAAAVDTARLLRERGHEVRAYTGQTDTDEREESEGMLKRNEVKALVATSALGMGFDKPDLGFVLHLGAPSSPVAYYQQVGRAGRASESADVLLLPGVEDRDIWHYFATASMPDRDRAERVITALGDRPVSTPALEAMVDIRRTPLELLLKVLDVDGAVRRVQGGWVATGEPWIYDAERYERIAAERVAEQQSMIDYETTRGCRMEFLQRSLDDDTAVPCGRCDNCAGAWFPRDIEETATASAAESLDRVGVPIEPRRAWPTGADRLGAPVKGRIAAEEQATEGRALARLTDLGWGGTLRELFGAGAADAAVSPQLLAGCVRVLAGWGWGHRPVAVVAVPSRSRPLLVDSLARGIAEIGRLPYLGELGLMGGGPTGQPGGNSAFRVAGLWEKFTAEGLEVPAGPVLLVDDQADSRWTLTIAARTLRRAGATDVLPFVLALRG</sequence>
<dbReference type="GO" id="GO:0003677">
    <property type="term" value="F:DNA binding"/>
    <property type="evidence" value="ECO:0007669"/>
    <property type="project" value="UniProtKB-KW"/>
</dbReference>
<keyword evidence="4 12" id="KW-0347">Helicase</keyword>
<evidence type="ECO:0000256" key="4">
    <source>
        <dbReference type="ARBA" id="ARBA00022806"/>
    </source>
</evidence>
<keyword evidence="3 12" id="KW-0378">Hydrolase</keyword>
<dbReference type="PANTHER" id="PTHR13710">
    <property type="entry name" value="DNA HELICASE RECQ FAMILY MEMBER"/>
    <property type="match status" value="1"/>
</dbReference>
<proteinExistence type="inferred from homology"/>
<dbReference type="Pfam" id="PF00270">
    <property type="entry name" value="DEAD"/>
    <property type="match status" value="1"/>
</dbReference>
<evidence type="ECO:0000256" key="5">
    <source>
        <dbReference type="ARBA" id="ARBA00022840"/>
    </source>
</evidence>
<evidence type="ECO:0000256" key="3">
    <source>
        <dbReference type="ARBA" id="ARBA00022801"/>
    </source>
</evidence>
<reference evidence="12 13" key="1">
    <citation type="submission" date="2023-07" db="EMBL/GenBank/DDBJ databases">
        <title>Comparative genomics of wheat-associated soil bacteria to identify genetic determinants of phenazine resistance.</title>
        <authorList>
            <person name="Mouncey N."/>
        </authorList>
    </citation>
    <scope>NUCLEOTIDE SEQUENCE [LARGE SCALE GENOMIC DNA]</scope>
    <source>
        <strain evidence="12 13">W4I9-1</strain>
    </source>
</reference>
<dbReference type="InterPro" id="IPR004589">
    <property type="entry name" value="DNA_helicase_ATP-dep_RecQ"/>
</dbReference>
<dbReference type="InterPro" id="IPR027417">
    <property type="entry name" value="P-loop_NTPase"/>
</dbReference>
<dbReference type="GO" id="GO:0006281">
    <property type="term" value="P:DNA repair"/>
    <property type="evidence" value="ECO:0007669"/>
    <property type="project" value="TreeGrafter"/>
</dbReference>
<keyword evidence="13" id="KW-1185">Reference proteome</keyword>
<dbReference type="InterPro" id="IPR001650">
    <property type="entry name" value="Helicase_C-like"/>
</dbReference>
<name>A0AAW8EW82_9MICO</name>
<comment type="caution">
    <text evidence="12">The sequence shown here is derived from an EMBL/GenBank/DDBJ whole genome shotgun (WGS) entry which is preliminary data.</text>
</comment>
<organism evidence="12 13">
    <name type="scientific">Microbacterium natoriense</name>
    <dbReference type="NCBI Taxonomy" id="284570"/>
    <lineage>
        <taxon>Bacteria</taxon>
        <taxon>Bacillati</taxon>
        <taxon>Actinomycetota</taxon>
        <taxon>Actinomycetes</taxon>
        <taxon>Micrococcales</taxon>
        <taxon>Microbacteriaceae</taxon>
        <taxon>Microbacterium</taxon>
    </lineage>
</organism>
<dbReference type="PANTHER" id="PTHR13710:SF105">
    <property type="entry name" value="ATP-DEPENDENT DNA HELICASE Q1"/>
    <property type="match status" value="1"/>
</dbReference>
<dbReference type="Pfam" id="PF00271">
    <property type="entry name" value="Helicase_C"/>
    <property type="match status" value="1"/>
</dbReference>